<sequence>MRSKIIYAIVFVLIAGSWAGNIAYYRDYRLPEGGFLNHRIETMYDPGVSFDLLYVANTDDKKKPVSVRTDELPSLRFYPAQVHSQLSHQTIYLLRGYFDVARMEERTSELAPIVLDSVYVSFSDGTESLQRVGNIVAYREARPIEGHTSPFSMSSVSSGSDHSGRASVRMTRPMTLTNISSSWLSELGDDFQYAWGADSETSGQMPTELKNKDALYLSYQFLIPHGSPRSLDVYNVLLRQDFVDSKGQKYANELFANYLPYPTEAEMRAYVREKRSEAK</sequence>
<keyword evidence="2" id="KW-1185">Reference proteome</keyword>
<name>A0A494XQW2_9BACL</name>
<dbReference type="OrthoDB" id="1905191at2"/>
<accession>A0A494XQW2</accession>
<proteinExistence type="predicted"/>
<organism evidence="1 2">
    <name type="scientific">Cohnella endophytica</name>
    <dbReference type="NCBI Taxonomy" id="2419778"/>
    <lineage>
        <taxon>Bacteria</taxon>
        <taxon>Bacillati</taxon>
        <taxon>Bacillota</taxon>
        <taxon>Bacilli</taxon>
        <taxon>Bacillales</taxon>
        <taxon>Paenibacillaceae</taxon>
        <taxon>Cohnella</taxon>
    </lineage>
</organism>
<reference evidence="1 2" key="1">
    <citation type="submission" date="2018-10" db="EMBL/GenBank/DDBJ databases">
        <title>Cohnella sp. M2MS4P-1, whole genome shotgun sequence.</title>
        <authorList>
            <person name="Tuo L."/>
        </authorList>
    </citation>
    <scope>NUCLEOTIDE SEQUENCE [LARGE SCALE GENOMIC DNA]</scope>
    <source>
        <strain evidence="1 2">M2MS4P-1</strain>
    </source>
</reference>
<dbReference type="RefSeq" id="WP_120977760.1">
    <property type="nucleotide sequence ID" value="NZ_RBZM01000006.1"/>
</dbReference>
<evidence type="ECO:0000313" key="2">
    <source>
        <dbReference type="Proteomes" id="UP000282076"/>
    </source>
</evidence>
<evidence type="ECO:0000313" key="1">
    <source>
        <dbReference type="EMBL" id="RKP53017.1"/>
    </source>
</evidence>
<gene>
    <name evidence="1" type="ORF">D7Z26_14850</name>
</gene>
<comment type="caution">
    <text evidence="1">The sequence shown here is derived from an EMBL/GenBank/DDBJ whole genome shotgun (WGS) entry which is preliminary data.</text>
</comment>
<dbReference type="EMBL" id="RBZM01000006">
    <property type="protein sequence ID" value="RKP53017.1"/>
    <property type="molecule type" value="Genomic_DNA"/>
</dbReference>
<protein>
    <submittedName>
        <fullName evidence="1">Uncharacterized protein</fullName>
    </submittedName>
</protein>
<dbReference type="Proteomes" id="UP000282076">
    <property type="component" value="Unassembled WGS sequence"/>
</dbReference>
<dbReference type="AlphaFoldDB" id="A0A494XQW2"/>